<feature type="binding site" evidence="17">
    <location>
        <position position="88"/>
    </location>
    <ligand>
        <name>Ca(2+)</name>
        <dbReference type="ChEBI" id="CHEBI:29108"/>
        <label>1</label>
    </ligand>
</feature>
<gene>
    <name evidence="22" type="ORF">ZIOFF_059165</name>
</gene>
<keyword evidence="12 19" id="KW-1015">Disulfide bond</keyword>
<keyword evidence="10" id="KW-0560">Oxidoreductase</keyword>
<feature type="binding site" evidence="17">
    <location>
        <position position="67"/>
    </location>
    <ligand>
        <name>Ca(2+)</name>
        <dbReference type="ChEBI" id="CHEBI:29108"/>
        <label>1</label>
    </ligand>
</feature>
<dbReference type="InterPro" id="IPR019793">
    <property type="entry name" value="Peroxidases_heam-ligand_BS"/>
</dbReference>
<dbReference type="GO" id="GO:0005576">
    <property type="term" value="C:extracellular region"/>
    <property type="evidence" value="ECO:0007669"/>
    <property type="project" value="UniProtKB-SubCell"/>
</dbReference>
<evidence type="ECO:0000256" key="16">
    <source>
        <dbReference type="PIRSR" id="PIRSR600823-2"/>
    </source>
</evidence>
<dbReference type="InterPro" id="IPR002016">
    <property type="entry name" value="Haem_peroxidase"/>
</dbReference>
<dbReference type="GO" id="GO:0046872">
    <property type="term" value="F:metal ion binding"/>
    <property type="evidence" value="ECO:0007669"/>
    <property type="project" value="UniProtKB-KW"/>
</dbReference>
<evidence type="ECO:0000259" key="21">
    <source>
        <dbReference type="PROSITE" id="PS50873"/>
    </source>
</evidence>
<keyword evidence="14" id="KW-0376">Hydrogen peroxide</keyword>
<evidence type="ECO:0000256" key="15">
    <source>
        <dbReference type="PIRSR" id="PIRSR600823-1"/>
    </source>
</evidence>
<feature type="disulfide bond" evidence="19">
    <location>
        <begin position="121"/>
        <end position="314"/>
    </location>
</feature>
<dbReference type="FunFam" id="1.10.520.10:FF:000009">
    <property type="entry name" value="Peroxidase"/>
    <property type="match status" value="1"/>
</dbReference>
<dbReference type="AlphaFoldDB" id="A0A8J5F9V9"/>
<keyword evidence="23" id="KW-1185">Reference proteome</keyword>
<dbReference type="GO" id="GO:0140825">
    <property type="term" value="F:lactoperoxidase activity"/>
    <property type="evidence" value="ECO:0007669"/>
    <property type="project" value="UniProtKB-EC"/>
</dbReference>
<accession>A0A8J5F9V9</accession>
<reference evidence="22 23" key="1">
    <citation type="submission" date="2020-08" db="EMBL/GenBank/DDBJ databases">
        <title>Plant Genome Project.</title>
        <authorList>
            <person name="Zhang R.-G."/>
        </authorList>
    </citation>
    <scope>NUCLEOTIDE SEQUENCE [LARGE SCALE GENOMIC DNA]</scope>
    <source>
        <tissue evidence="22">Rhizome</tissue>
    </source>
</reference>
<evidence type="ECO:0000256" key="6">
    <source>
        <dbReference type="ARBA" id="ARBA00022617"/>
    </source>
</evidence>
<evidence type="ECO:0000256" key="2">
    <source>
        <dbReference type="ARBA" id="ARBA00004613"/>
    </source>
</evidence>
<feature type="binding site" evidence="17">
    <location>
        <position position="76"/>
    </location>
    <ligand>
        <name>Ca(2+)</name>
        <dbReference type="ChEBI" id="CHEBI:29108"/>
        <label>1</label>
    </ligand>
</feature>
<evidence type="ECO:0000256" key="18">
    <source>
        <dbReference type="PIRSR" id="PIRSR600823-4"/>
    </source>
</evidence>
<dbReference type="InterPro" id="IPR033905">
    <property type="entry name" value="Secretory_peroxidase"/>
</dbReference>
<protein>
    <recommendedName>
        <fullName evidence="4">peroxidase</fullName>
        <ecNumber evidence="4">1.11.1.7</ecNumber>
    </recommendedName>
</protein>
<dbReference type="CDD" id="cd00693">
    <property type="entry name" value="secretory_peroxidase"/>
    <property type="match status" value="1"/>
</dbReference>
<dbReference type="PROSITE" id="PS00436">
    <property type="entry name" value="PEROXIDASE_2"/>
    <property type="match status" value="1"/>
</dbReference>
<evidence type="ECO:0000256" key="7">
    <source>
        <dbReference type="ARBA" id="ARBA00022723"/>
    </source>
</evidence>
<feature type="active site" description="Proton acceptor" evidence="15">
    <location>
        <position position="66"/>
    </location>
</feature>
<feature type="binding site" evidence="17">
    <location>
        <position position="194"/>
    </location>
    <ligand>
        <name>Ca(2+)</name>
        <dbReference type="ChEBI" id="CHEBI:29108"/>
        <label>2</label>
    </ligand>
</feature>
<evidence type="ECO:0000313" key="22">
    <source>
        <dbReference type="EMBL" id="KAG6482533.1"/>
    </source>
</evidence>
<comment type="caution">
    <text evidence="22">The sequence shown here is derived from an EMBL/GenBank/DDBJ whole genome shotgun (WGS) entry which is preliminary data.</text>
</comment>
<evidence type="ECO:0000256" key="12">
    <source>
        <dbReference type="ARBA" id="ARBA00023157"/>
    </source>
</evidence>
<sequence length="319" mass="34158">MAISFNFFLLLLLLAGSTTAFPNFFLSPSFYSNTCPQLHGIVRSAMKEAIRNDTTIGAGLLRLFFHDCFAGGCDASVLLDDTRASVGEKTAPANKNSLRGFEVIDLIKKRVEADCPRTVSCADILALAARDSVGLLHGPRWNVRLGRSDATAAEQNAASFSLPGPGSSLPILLTMFAAKGLDARDMVALSGAHTLGRSHCSLYRERIHGDSNIDPAFSAALRSTCPLGSGNATVTAPFDRTPGRFDNMYFKDLVAFRGLLKSDQALYGGSLVDPLVEIYSEDNAAFGRDFAAAMVKLGDLSPLFGLPGEIRLNCRKVNA</sequence>
<feature type="site" description="Transition state stabilizer" evidence="18">
    <location>
        <position position="62"/>
    </location>
</feature>
<dbReference type="GO" id="GO:0006979">
    <property type="term" value="P:response to oxidative stress"/>
    <property type="evidence" value="ECO:0007669"/>
    <property type="project" value="InterPro"/>
</dbReference>
<feature type="signal peptide" evidence="20">
    <location>
        <begin position="1"/>
        <end position="20"/>
    </location>
</feature>
<keyword evidence="13" id="KW-0325">Glycoprotein</keyword>
<feature type="binding site" description="axial binding residue" evidence="17">
    <location>
        <position position="193"/>
    </location>
    <ligand>
        <name>heme b</name>
        <dbReference type="ChEBI" id="CHEBI:60344"/>
    </ligand>
    <ligandPart>
        <name>Fe</name>
        <dbReference type="ChEBI" id="CHEBI:18248"/>
    </ligandPart>
</feature>
<dbReference type="GO" id="GO:0042744">
    <property type="term" value="P:hydrogen peroxide catabolic process"/>
    <property type="evidence" value="ECO:0007669"/>
    <property type="project" value="UniProtKB-KW"/>
</dbReference>
<dbReference type="Proteomes" id="UP000734854">
    <property type="component" value="Unassembled WGS sequence"/>
</dbReference>
<feature type="binding site" evidence="17">
    <location>
        <position position="246"/>
    </location>
    <ligand>
        <name>Ca(2+)</name>
        <dbReference type="ChEBI" id="CHEBI:29108"/>
        <label>2</label>
    </ligand>
</feature>
<evidence type="ECO:0000256" key="17">
    <source>
        <dbReference type="PIRSR" id="PIRSR600823-3"/>
    </source>
</evidence>
<name>A0A8J5F9V9_ZINOF</name>
<comment type="subcellular location">
    <subcellularLocation>
        <location evidence="2">Secreted</location>
    </subcellularLocation>
</comment>
<feature type="disulfide bond" evidence="19">
    <location>
        <begin position="68"/>
        <end position="73"/>
    </location>
</feature>
<evidence type="ECO:0000313" key="23">
    <source>
        <dbReference type="Proteomes" id="UP000734854"/>
    </source>
</evidence>
<dbReference type="PANTHER" id="PTHR31388:SF5">
    <property type="entry name" value="PEROXIDASE"/>
    <property type="match status" value="1"/>
</dbReference>
<dbReference type="PROSITE" id="PS50873">
    <property type="entry name" value="PEROXIDASE_4"/>
    <property type="match status" value="1"/>
</dbReference>
<proteinExistence type="inferred from homology"/>
<dbReference type="FunFam" id="1.10.420.10:FF:000006">
    <property type="entry name" value="Peroxidase"/>
    <property type="match status" value="1"/>
</dbReference>
<feature type="binding site" evidence="17">
    <location>
        <position position="241"/>
    </location>
    <ligand>
        <name>Ca(2+)</name>
        <dbReference type="ChEBI" id="CHEBI:29108"/>
        <label>2</label>
    </ligand>
</feature>
<evidence type="ECO:0000256" key="8">
    <source>
        <dbReference type="ARBA" id="ARBA00022729"/>
    </source>
</evidence>
<feature type="binding site" evidence="17">
    <location>
        <position position="72"/>
    </location>
    <ligand>
        <name>Ca(2+)</name>
        <dbReference type="ChEBI" id="CHEBI:29108"/>
        <label>1</label>
    </ligand>
</feature>
<comment type="cofactor">
    <cofactor evidence="17">
        <name>Ca(2+)</name>
        <dbReference type="ChEBI" id="CHEBI:29108"/>
    </cofactor>
    <text evidence="17">Binds 2 calcium ions per subunit.</text>
</comment>
<comment type="catalytic activity">
    <reaction evidence="1">
        <text>2 a phenolic donor + H2O2 = 2 a phenolic radical donor + 2 H2O</text>
        <dbReference type="Rhea" id="RHEA:56136"/>
        <dbReference type="ChEBI" id="CHEBI:15377"/>
        <dbReference type="ChEBI" id="CHEBI:16240"/>
        <dbReference type="ChEBI" id="CHEBI:139520"/>
        <dbReference type="ChEBI" id="CHEBI:139521"/>
        <dbReference type="EC" id="1.11.1.7"/>
    </reaction>
</comment>
<organism evidence="22 23">
    <name type="scientific">Zingiber officinale</name>
    <name type="common">Ginger</name>
    <name type="synonym">Amomum zingiber</name>
    <dbReference type="NCBI Taxonomy" id="94328"/>
    <lineage>
        <taxon>Eukaryota</taxon>
        <taxon>Viridiplantae</taxon>
        <taxon>Streptophyta</taxon>
        <taxon>Embryophyta</taxon>
        <taxon>Tracheophyta</taxon>
        <taxon>Spermatophyta</taxon>
        <taxon>Magnoliopsida</taxon>
        <taxon>Liliopsida</taxon>
        <taxon>Zingiberales</taxon>
        <taxon>Zingiberaceae</taxon>
        <taxon>Zingiber</taxon>
    </lineage>
</organism>
<feature type="binding site" evidence="16">
    <location>
        <position position="163"/>
    </location>
    <ligand>
        <name>substrate</name>
    </ligand>
</feature>
<dbReference type="Pfam" id="PF00141">
    <property type="entry name" value="peroxidase"/>
    <property type="match status" value="1"/>
</dbReference>
<feature type="chain" id="PRO_5035323548" description="peroxidase" evidence="20">
    <location>
        <begin position="21"/>
        <end position="319"/>
    </location>
</feature>
<evidence type="ECO:0000256" key="11">
    <source>
        <dbReference type="ARBA" id="ARBA00023004"/>
    </source>
</evidence>
<feature type="domain" description="Plant heme peroxidase family profile" evidence="21">
    <location>
        <begin position="25"/>
        <end position="318"/>
    </location>
</feature>
<keyword evidence="7 17" id="KW-0479">Metal-binding</keyword>
<dbReference type="GO" id="GO:0020037">
    <property type="term" value="F:heme binding"/>
    <property type="evidence" value="ECO:0007669"/>
    <property type="project" value="InterPro"/>
</dbReference>
<dbReference type="InterPro" id="IPR019794">
    <property type="entry name" value="Peroxidases_AS"/>
</dbReference>
<feature type="binding site" evidence="17">
    <location>
        <position position="74"/>
    </location>
    <ligand>
        <name>Ca(2+)</name>
        <dbReference type="ChEBI" id="CHEBI:29108"/>
        <label>1</label>
    </ligand>
</feature>
<evidence type="ECO:0000256" key="3">
    <source>
        <dbReference type="ARBA" id="ARBA00006873"/>
    </source>
</evidence>
<evidence type="ECO:0000256" key="20">
    <source>
        <dbReference type="SAM" id="SignalP"/>
    </source>
</evidence>
<evidence type="ECO:0000256" key="1">
    <source>
        <dbReference type="ARBA" id="ARBA00000189"/>
    </source>
</evidence>
<dbReference type="OrthoDB" id="2113341at2759"/>
<evidence type="ECO:0000256" key="5">
    <source>
        <dbReference type="ARBA" id="ARBA00022559"/>
    </source>
</evidence>
<dbReference type="PROSITE" id="PS00435">
    <property type="entry name" value="PEROXIDASE_1"/>
    <property type="match status" value="1"/>
</dbReference>
<feature type="binding site" evidence="17">
    <location>
        <position position="239"/>
    </location>
    <ligand>
        <name>Ca(2+)</name>
        <dbReference type="ChEBI" id="CHEBI:29108"/>
        <label>2</label>
    </ligand>
</feature>
<evidence type="ECO:0000256" key="14">
    <source>
        <dbReference type="ARBA" id="ARBA00023324"/>
    </source>
</evidence>
<dbReference type="InterPro" id="IPR000823">
    <property type="entry name" value="Peroxidase_pln"/>
</dbReference>
<dbReference type="EMBL" id="JACMSC010000016">
    <property type="protein sequence ID" value="KAG6482533.1"/>
    <property type="molecule type" value="Genomic_DNA"/>
</dbReference>
<keyword evidence="5" id="KW-0575">Peroxidase</keyword>
<evidence type="ECO:0000256" key="19">
    <source>
        <dbReference type="PIRSR" id="PIRSR600823-5"/>
    </source>
</evidence>
<comment type="cofactor">
    <cofactor evidence="17">
        <name>heme b</name>
        <dbReference type="ChEBI" id="CHEBI:60344"/>
    </cofactor>
    <text evidence="17">Binds 1 heme b (iron(II)-protoporphyrin IX) group per subunit.</text>
</comment>
<evidence type="ECO:0000256" key="13">
    <source>
        <dbReference type="ARBA" id="ARBA00023180"/>
    </source>
</evidence>
<evidence type="ECO:0000256" key="10">
    <source>
        <dbReference type="ARBA" id="ARBA00023002"/>
    </source>
</evidence>
<dbReference type="EC" id="1.11.1.7" evidence="4"/>
<keyword evidence="8 20" id="KW-0732">Signal</keyword>
<keyword evidence="11 17" id="KW-0408">Iron</keyword>
<comment type="similarity">
    <text evidence="3">Belongs to the peroxidase family. Ascorbate peroxidase subfamily.</text>
</comment>
<feature type="disulfide bond" evidence="19">
    <location>
        <begin position="200"/>
        <end position="225"/>
    </location>
</feature>
<evidence type="ECO:0000256" key="4">
    <source>
        <dbReference type="ARBA" id="ARBA00012313"/>
    </source>
</evidence>
<keyword evidence="9 17" id="KW-0106">Calcium</keyword>
<dbReference type="PANTHER" id="PTHR31388">
    <property type="entry name" value="PEROXIDASE 72-RELATED"/>
    <property type="match status" value="1"/>
</dbReference>
<keyword evidence="6" id="KW-0349">Heme</keyword>
<evidence type="ECO:0000256" key="9">
    <source>
        <dbReference type="ARBA" id="ARBA00022837"/>
    </source>
</evidence>
<feature type="disulfide bond" evidence="19">
    <location>
        <begin position="35"/>
        <end position="115"/>
    </location>
</feature>